<dbReference type="InterPro" id="IPR011604">
    <property type="entry name" value="PDDEXK-like_dom_sf"/>
</dbReference>
<dbReference type="AlphaFoldDB" id="A0A532UUE1"/>
<dbReference type="SMART" id="SM00488">
    <property type="entry name" value="DEXDc2"/>
    <property type="match status" value="1"/>
</dbReference>
<dbReference type="InterPro" id="IPR045028">
    <property type="entry name" value="DinG/Rad3-like"/>
</dbReference>
<keyword evidence="4" id="KW-0227">DNA damage</keyword>
<accession>A0A532UUE1</accession>
<dbReference type="Pfam" id="PF13307">
    <property type="entry name" value="Helicase_C_2"/>
    <property type="match status" value="1"/>
</dbReference>
<keyword evidence="10" id="KW-0238">DNA-binding</keyword>
<keyword evidence="12" id="KW-0413">Isomerase</keyword>
<dbReference type="Gene3D" id="3.90.320.10">
    <property type="match status" value="1"/>
</dbReference>
<keyword evidence="11" id="KW-0234">DNA repair</keyword>
<dbReference type="InterPro" id="IPR010614">
    <property type="entry name" value="RAD3-like_helicase_DEAD"/>
</dbReference>
<dbReference type="GO" id="GO:0003677">
    <property type="term" value="F:DNA binding"/>
    <property type="evidence" value="ECO:0007669"/>
    <property type="project" value="UniProtKB-KW"/>
</dbReference>
<dbReference type="InterPro" id="IPR014013">
    <property type="entry name" value="Helic_SF1/SF2_ATP-bd_DinG/Rad3"/>
</dbReference>
<dbReference type="GO" id="GO:0016818">
    <property type="term" value="F:hydrolase activity, acting on acid anhydrides, in phosphorus-containing anhydrides"/>
    <property type="evidence" value="ECO:0007669"/>
    <property type="project" value="InterPro"/>
</dbReference>
<sequence length="778" mass="89395">MCGDSNAASSGFSFTLRGKLGSEAHRKLQDQRNKTGGYRQEVHLNVPLVLADNGSEEWSVRVRGRLDGLIEEIDRTVVEEIKTVALSPSNFQSFSPLEYPRHKQQIEIYLHLLAIARPDANCVGNLIYVNLPDNRRRSFEIPYISEEIESQIAELIEDLVLRLNRREDEKEQKRQTAVDLKFPFPKLRPGQERIISELEDTLQTANDILIEAPTGLGKTVAVLYAALKYALSNDRRLLFLTSKTTQQDLVFNTTNLIRSDAPFPRTLWMRARHKMCLQEEQLCHPNECEHLVDFQRRVRRSKILEELLLKSAIHPDDLEAIGKEHTLCPHEMSLLLCQDMDLLIGDYNYAFDPSCRPSVLFGEGDPSEMIFITDEAHNLPERARGYYSAVLHWSKIEAAHEKLRGEGISRFDEVLAAIKSQFAYYLNEAPQQHDPYPIQFSDQHWLDIMREFEEAVVPYWYRIMSSDGSGEEDPVFNLQRDLEAFHRSLGYEGDNFVGLIRRRPEVVLENLCLDASPFLGENFAEAHASVCMSATLEPFDVSKQLLGLNEKAVALPLENPFPQENRHIAIDTTVTTLYRTREENIIPIAQRIEKFHQMVNRRTLAFFPSFELMNRVAEHISKADLLKQEAEMSDRQRSDLLKRFKQSDRGLLLCVMGGVFAEGVDLPGDQVEAAVVVGVGLPQVCTENELLRAYFDRLGCNGFGIAYLYPGMRRVIQSVGRIIRSEDDRGMILLLDSRYEREEYMKLIPRHWYNSSSSELFKENWEDSVNEFLLSYKD</sequence>
<protein>
    <recommendedName>
        <fullName evidence="14">Helicase ATP-binding domain-containing protein</fullName>
    </recommendedName>
</protein>
<keyword evidence="5" id="KW-0378">Hydrolase</keyword>
<evidence type="ECO:0000256" key="3">
    <source>
        <dbReference type="ARBA" id="ARBA00022741"/>
    </source>
</evidence>
<reference evidence="15 16" key="1">
    <citation type="submission" date="2017-06" db="EMBL/GenBank/DDBJ databases">
        <title>Novel microbial phyla capable of carbon fixation and sulfur reduction in deep-sea sediments.</title>
        <authorList>
            <person name="Huang J."/>
            <person name="Baker B."/>
            <person name="Wang Y."/>
        </authorList>
    </citation>
    <scope>NUCLEOTIDE SEQUENCE [LARGE SCALE GENOMIC DNA]</scope>
    <source>
        <strain evidence="15">B3_LCP</strain>
    </source>
</reference>
<dbReference type="GO" id="GO:0046872">
    <property type="term" value="F:metal ion binding"/>
    <property type="evidence" value="ECO:0007669"/>
    <property type="project" value="UniProtKB-KW"/>
</dbReference>
<evidence type="ECO:0000313" key="15">
    <source>
        <dbReference type="EMBL" id="TKJ38560.1"/>
    </source>
</evidence>
<evidence type="ECO:0000256" key="5">
    <source>
        <dbReference type="ARBA" id="ARBA00022801"/>
    </source>
</evidence>
<name>A0A532UUE1_UNCL8</name>
<keyword evidence="8" id="KW-0408">Iron</keyword>
<evidence type="ECO:0000256" key="6">
    <source>
        <dbReference type="ARBA" id="ARBA00022806"/>
    </source>
</evidence>
<evidence type="ECO:0000256" key="11">
    <source>
        <dbReference type="ARBA" id="ARBA00023204"/>
    </source>
</evidence>
<comment type="caution">
    <text evidence="15">The sequence shown here is derived from an EMBL/GenBank/DDBJ whole genome shotgun (WGS) entry which is preliminary data.</text>
</comment>
<organism evidence="15 16">
    <name type="scientific">candidate division LCP-89 bacterium B3_LCP</name>
    <dbReference type="NCBI Taxonomy" id="2012998"/>
    <lineage>
        <taxon>Bacteria</taxon>
        <taxon>Pseudomonadati</taxon>
        <taxon>Bacteria division LCP-89</taxon>
    </lineage>
</organism>
<dbReference type="SUPFAM" id="SSF52540">
    <property type="entry name" value="P-loop containing nucleoside triphosphate hydrolases"/>
    <property type="match status" value="1"/>
</dbReference>
<dbReference type="InterPro" id="IPR006935">
    <property type="entry name" value="Helicase/UvrB_N"/>
</dbReference>
<evidence type="ECO:0000256" key="8">
    <source>
        <dbReference type="ARBA" id="ARBA00023004"/>
    </source>
</evidence>
<dbReference type="GO" id="GO:0005524">
    <property type="term" value="F:ATP binding"/>
    <property type="evidence" value="ECO:0007669"/>
    <property type="project" value="UniProtKB-KW"/>
</dbReference>
<keyword evidence="6" id="KW-0347">Helicase</keyword>
<dbReference type="Proteomes" id="UP000319619">
    <property type="component" value="Unassembled WGS sequence"/>
</dbReference>
<dbReference type="Gene3D" id="1.10.275.40">
    <property type="match status" value="1"/>
</dbReference>
<keyword evidence="2" id="KW-0479">Metal-binding</keyword>
<dbReference type="InterPro" id="IPR006554">
    <property type="entry name" value="Helicase-like_DEXD_c2"/>
</dbReference>
<evidence type="ECO:0000313" key="16">
    <source>
        <dbReference type="Proteomes" id="UP000319619"/>
    </source>
</evidence>
<dbReference type="Pfam" id="PF04851">
    <property type="entry name" value="ResIII"/>
    <property type="match status" value="1"/>
</dbReference>
<dbReference type="PANTHER" id="PTHR11472:SF34">
    <property type="entry name" value="REGULATOR OF TELOMERE ELONGATION HELICASE 1"/>
    <property type="match status" value="1"/>
</dbReference>
<dbReference type="GO" id="GO:0043139">
    <property type="term" value="F:5'-3' DNA helicase activity"/>
    <property type="evidence" value="ECO:0007669"/>
    <property type="project" value="UniProtKB-EC"/>
</dbReference>
<evidence type="ECO:0000256" key="1">
    <source>
        <dbReference type="ARBA" id="ARBA00022485"/>
    </source>
</evidence>
<keyword evidence="3" id="KW-0547">Nucleotide-binding</keyword>
<dbReference type="Pfam" id="PF06733">
    <property type="entry name" value="DEAD_2"/>
    <property type="match status" value="1"/>
</dbReference>
<evidence type="ECO:0000256" key="13">
    <source>
        <dbReference type="ARBA" id="ARBA00038058"/>
    </source>
</evidence>
<keyword evidence="7" id="KW-0067">ATP-binding</keyword>
<dbReference type="EMBL" id="NJBN01000009">
    <property type="protein sequence ID" value="TKJ38560.1"/>
    <property type="molecule type" value="Genomic_DNA"/>
</dbReference>
<gene>
    <name evidence="15" type="ORF">CEE37_12415</name>
</gene>
<evidence type="ECO:0000256" key="9">
    <source>
        <dbReference type="ARBA" id="ARBA00023014"/>
    </source>
</evidence>
<dbReference type="InterPro" id="IPR042493">
    <property type="entry name" value="XPD_DNA_FeS"/>
</dbReference>
<comment type="similarity">
    <text evidence="13">Belongs to the helicase family. DinG subfamily.</text>
</comment>
<evidence type="ECO:0000256" key="2">
    <source>
        <dbReference type="ARBA" id="ARBA00022723"/>
    </source>
</evidence>
<dbReference type="GO" id="GO:0006281">
    <property type="term" value="P:DNA repair"/>
    <property type="evidence" value="ECO:0007669"/>
    <property type="project" value="UniProtKB-KW"/>
</dbReference>
<evidence type="ECO:0000259" key="14">
    <source>
        <dbReference type="PROSITE" id="PS51193"/>
    </source>
</evidence>
<dbReference type="InterPro" id="IPR027417">
    <property type="entry name" value="P-loop_NTPase"/>
</dbReference>
<evidence type="ECO:0000256" key="4">
    <source>
        <dbReference type="ARBA" id="ARBA00022763"/>
    </source>
</evidence>
<keyword evidence="1" id="KW-0004">4Fe-4S</keyword>
<dbReference type="Gene3D" id="1.10.30.20">
    <property type="entry name" value="Bacterial XPD DNA helicase, FeS cluster domain"/>
    <property type="match status" value="1"/>
</dbReference>
<proteinExistence type="inferred from homology"/>
<keyword evidence="9" id="KW-0411">Iron-sulfur</keyword>
<dbReference type="InterPro" id="IPR006555">
    <property type="entry name" value="ATP-dep_Helicase_C"/>
</dbReference>
<dbReference type="GO" id="GO:0051539">
    <property type="term" value="F:4 iron, 4 sulfur cluster binding"/>
    <property type="evidence" value="ECO:0007669"/>
    <property type="project" value="UniProtKB-KW"/>
</dbReference>
<dbReference type="SMART" id="SM00491">
    <property type="entry name" value="HELICc2"/>
    <property type="match status" value="1"/>
</dbReference>
<dbReference type="PROSITE" id="PS51193">
    <property type="entry name" value="HELICASE_ATP_BIND_2"/>
    <property type="match status" value="1"/>
</dbReference>
<dbReference type="PANTHER" id="PTHR11472">
    <property type="entry name" value="DNA REPAIR DEAD HELICASE RAD3/XP-D SUBFAMILY MEMBER"/>
    <property type="match status" value="1"/>
</dbReference>
<dbReference type="Gene3D" id="3.40.50.300">
    <property type="entry name" value="P-loop containing nucleotide triphosphate hydrolases"/>
    <property type="match status" value="2"/>
</dbReference>
<evidence type="ECO:0000256" key="12">
    <source>
        <dbReference type="ARBA" id="ARBA00023235"/>
    </source>
</evidence>
<evidence type="ECO:0000256" key="7">
    <source>
        <dbReference type="ARBA" id="ARBA00022840"/>
    </source>
</evidence>
<evidence type="ECO:0000256" key="10">
    <source>
        <dbReference type="ARBA" id="ARBA00023125"/>
    </source>
</evidence>
<feature type="domain" description="Helicase ATP-binding" evidence="14">
    <location>
        <begin position="177"/>
        <end position="436"/>
    </location>
</feature>